<feature type="region of interest" description="Disordered" evidence="1">
    <location>
        <begin position="172"/>
        <end position="255"/>
    </location>
</feature>
<dbReference type="AlphaFoldDB" id="A0A9W9ZQL9"/>
<comment type="caution">
    <text evidence="2">The sequence shown here is derived from an EMBL/GenBank/DDBJ whole genome shotgun (WGS) entry which is preliminary data.</text>
</comment>
<keyword evidence="3" id="KW-1185">Reference proteome</keyword>
<dbReference type="EMBL" id="MU825878">
    <property type="protein sequence ID" value="KAJ7386016.1"/>
    <property type="molecule type" value="Genomic_DNA"/>
</dbReference>
<name>A0A9W9ZQL9_9CNID</name>
<evidence type="ECO:0000256" key="1">
    <source>
        <dbReference type="SAM" id="MobiDB-lite"/>
    </source>
</evidence>
<protein>
    <submittedName>
        <fullName evidence="2">Uncharacterized protein</fullName>
    </submittedName>
</protein>
<evidence type="ECO:0000313" key="3">
    <source>
        <dbReference type="Proteomes" id="UP001163046"/>
    </source>
</evidence>
<proteinExistence type="predicted"/>
<dbReference type="Proteomes" id="UP001163046">
    <property type="component" value="Unassembled WGS sequence"/>
</dbReference>
<feature type="compositionally biased region" description="Pro residues" evidence="1">
    <location>
        <begin position="235"/>
        <end position="244"/>
    </location>
</feature>
<gene>
    <name evidence="2" type="ORF">OS493_012349</name>
</gene>
<feature type="compositionally biased region" description="Polar residues" evidence="1">
    <location>
        <begin position="246"/>
        <end position="255"/>
    </location>
</feature>
<feature type="compositionally biased region" description="Low complexity" evidence="1">
    <location>
        <begin position="192"/>
        <end position="203"/>
    </location>
</feature>
<sequence length="255" mass="27443">MKQKGSSNRGCPCKGRNMLCGEDCQCGTKDKLCKNRESKNNSGNNQHERTVQPRTDGFRLPTAGDGVATEEEQRSKENNDVREFIGTQEDTMEQKLALTLTLTRYIGALQCDPPHRPCSKETWNYVPGKPVPVYHGVYPAIATATGLWLEHQIDNQDVCEVMLSLLEEKERVAMDEKSGDNSEESEDEPAGTRTPAPTRVSTAAPPPPPPAPTLVSTGAPPPPPPPAPTLVSTGAPPPPPPPAPTLVSTEANPPP</sequence>
<evidence type="ECO:0000313" key="2">
    <source>
        <dbReference type="EMBL" id="KAJ7386016.1"/>
    </source>
</evidence>
<accession>A0A9W9ZQL9</accession>
<organism evidence="2 3">
    <name type="scientific">Desmophyllum pertusum</name>
    <dbReference type="NCBI Taxonomy" id="174260"/>
    <lineage>
        <taxon>Eukaryota</taxon>
        <taxon>Metazoa</taxon>
        <taxon>Cnidaria</taxon>
        <taxon>Anthozoa</taxon>
        <taxon>Hexacorallia</taxon>
        <taxon>Scleractinia</taxon>
        <taxon>Caryophylliina</taxon>
        <taxon>Caryophylliidae</taxon>
        <taxon>Desmophyllum</taxon>
    </lineage>
</organism>
<feature type="region of interest" description="Disordered" evidence="1">
    <location>
        <begin position="34"/>
        <end position="78"/>
    </location>
</feature>
<feature type="compositionally biased region" description="Pro residues" evidence="1">
    <location>
        <begin position="219"/>
        <end position="228"/>
    </location>
</feature>
<reference evidence="2" key="1">
    <citation type="submission" date="2023-01" db="EMBL/GenBank/DDBJ databases">
        <title>Genome assembly of the deep-sea coral Lophelia pertusa.</title>
        <authorList>
            <person name="Herrera S."/>
            <person name="Cordes E."/>
        </authorList>
    </citation>
    <scope>NUCLEOTIDE SEQUENCE</scope>
    <source>
        <strain evidence="2">USNM1676648</strain>
        <tissue evidence="2">Polyp</tissue>
    </source>
</reference>